<evidence type="ECO:0000256" key="6">
    <source>
        <dbReference type="ARBA" id="ARBA00022679"/>
    </source>
</evidence>
<comment type="subcellular location">
    <subcellularLocation>
        <location evidence="1 13">Cytoplasm</location>
    </subcellularLocation>
</comment>
<evidence type="ECO:0000256" key="12">
    <source>
        <dbReference type="ARBA" id="ARBA00049244"/>
    </source>
</evidence>
<dbReference type="InterPro" id="IPR016195">
    <property type="entry name" value="Pol/histidinol_Pase-like"/>
</dbReference>
<keyword evidence="5 13" id="KW-0963">Cytoplasm</keyword>
<comment type="similarity">
    <text evidence="2 13">Belongs to the DNA polymerase type-C family. DnaE2 subfamily.</text>
</comment>
<dbReference type="InterPro" id="IPR023073">
    <property type="entry name" value="DnaE2"/>
</dbReference>
<dbReference type="SMART" id="SM00481">
    <property type="entry name" value="POLIIIAc"/>
    <property type="match status" value="1"/>
</dbReference>
<keyword evidence="11 13" id="KW-0234">DNA repair</keyword>
<name>A0ABQ3C4D6_9GAMM</name>
<keyword evidence="6 13" id="KW-0808">Transferase</keyword>
<keyword evidence="8 13" id="KW-0235">DNA replication</keyword>
<evidence type="ECO:0000259" key="14">
    <source>
        <dbReference type="SMART" id="SM00481"/>
    </source>
</evidence>
<dbReference type="EC" id="2.7.7.7" evidence="3 13"/>
<keyword evidence="9 13" id="KW-0227">DNA damage</keyword>
<dbReference type="InterPro" id="IPR040982">
    <property type="entry name" value="DNA_pol3_finger"/>
</dbReference>
<dbReference type="NCBIfam" id="NF004225">
    <property type="entry name" value="PRK05672.1"/>
    <property type="match status" value="1"/>
</dbReference>
<protein>
    <recommendedName>
        <fullName evidence="4 13">Error-prone DNA polymerase</fullName>
        <ecNumber evidence="3 13">2.7.7.7</ecNumber>
    </recommendedName>
</protein>
<dbReference type="CDD" id="cd07434">
    <property type="entry name" value="PHP_PolIIIA_DnaE2"/>
    <property type="match status" value="1"/>
</dbReference>
<reference evidence="16" key="1">
    <citation type="journal article" date="2019" name="Int. J. Syst. Evol. Microbiol.">
        <title>The Global Catalogue of Microorganisms (GCM) 10K type strain sequencing project: providing services to taxonomists for standard genome sequencing and annotation.</title>
        <authorList>
            <consortium name="The Broad Institute Genomics Platform"/>
            <consortium name="The Broad Institute Genome Sequencing Center for Infectious Disease"/>
            <person name="Wu L."/>
            <person name="Ma J."/>
        </authorList>
    </citation>
    <scope>NUCLEOTIDE SEQUENCE [LARGE SCALE GENOMIC DNA]</scope>
    <source>
        <strain evidence="16">KCTC 22558</strain>
    </source>
</reference>
<evidence type="ECO:0000256" key="8">
    <source>
        <dbReference type="ARBA" id="ARBA00022705"/>
    </source>
</evidence>
<dbReference type="InterPro" id="IPR004365">
    <property type="entry name" value="NA-bd_OB_tRNA"/>
</dbReference>
<evidence type="ECO:0000256" key="10">
    <source>
        <dbReference type="ARBA" id="ARBA00022932"/>
    </source>
</evidence>
<keyword evidence="7 13" id="KW-0548">Nucleotidyltransferase</keyword>
<keyword evidence="10 13" id="KW-0239">DNA-directed DNA polymerase</keyword>
<dbReference type="HAMAP" id="MF_01902">
    <property type="entry name" value="DNApol_error_prone"/>
    <property type="match status" value="1"/>
</dbReference>
<dbReference type="SUPFAM" id="SSF89550">
    <property type="entry name" value="PHP domain-like"/>
    <property type="match status" value="1"/>
</dbReference>
<comment type="catalytic activity">
    <reaction evidence="12 13">
        <text>DNA(n) + a 2'-deoxyribonucleoside 5'-triphosphate = DNA(n+1) + diphosphate</text>
        <dbReference type="Rhea" id="RHEA:22508"/>
        <dbReference type="Rhea" id="RHEA-COMP:17339"/>
        <dbReference type="Rhea" id="RHEA-COMP:17340"/>
        <dbReference type="ChEBI" id="CHEBI:33019"/>
        <dbReference type="ChEBI" id="CHEBI:61560"/>
        <dbReference type="ChEBI" id="CHEBI:173112"/>
        <dbReference type="EC" id="2.7.7.7"/>
    </reaction>
</comment>
<proteinExistence type="inferred from homology"/>
<evidence type="ECO:0000256" key="7">
    <source>
        <dbReference type="ARBA" id="ARBA00022695"/>
    </source>
</evidence>
<dbReference type="Proteomes" id="UP000643403">
    <property type="component" value="Unassembled WGS sequence"/>
</dbReference>
<dbReference type="Pfam" id="PF17657">
    <property type="entry name" value="DNA_pol3_finger"/>
    <property type="match status" value="1"/>
</dbReference>
<dbReference type="PANTHER" id="PTHR32294">
    <property type="entry name" value="DNA POLYMERASE III SUBUNIT ALPHA"/>
    <property type="match status" value="1"/>
</dbReference>
<accession>A0ABQ3C4D6</accession>
<keyword evidence="16" id="KW-1185">Reference proteome</keyword>
<feature type="domain" description="Polymerase/histidinol phosphatase N-terminal" evidence="14">
    <location>
        <begin position="13"/>
        <end position="80"/>
    </location>
</feature>
<dbReference type="PANTHER" id="PTHR32294:SF4">
    <property type="entry name" value="ERROR-PRONE DNA POLYMERASE"/>
    <property type="match status" value="1"/>
</dbReference>
<evidence type="ECO:0000256" key="1">
    <source>
        <dbReference type="ARBA" id="ARBA00004496"/>
    </source>
</evidence>
<evidence type="ECO:0000256" key="9">
    <source>
        <dbReference type="ARBA" id="ARBA00022763"/>
    </source>
</evidence>
<evidence type="ECO:0000256" key="4">
    <source>
        <dbReference type="ARBA" id="ARBA00017273"/>
    </source>
</evidence>
<comment type="function">
    <text evidence="13">DNA polymerase involved in damage-induced mutagenesis and translesion synthesis (TLS). It is not the major replicative DNA polymerase.</text>
</comment>
<dbReference type="Gene3D" id="1.10.150.870">
    <property type="match status" value="1"/>
</dbReference>
<evidence type="ECO:0000256" key="2">
    <source>
        <dbReference type="ARBA" id="ARBA00007391"/>
    </source>
</evidence>
<dbReference type="InterPro" id="IPR004805">
    <property type="entry name" value="DnaE2/DnaE/PolC"/>
</dbReference>
<dbReference type="InterPro" id="IPR011708">
    <property type="entry name" value="DNA_pol3_alpha_NTPase_dom"/>
</dbReference>
<dbReference type="RefSeq" id="WP_189449124.1">
    <property type="nucleotide sequence ID" value="NZ_BMXY01000002.1"/>
</dbReference>
<organism evidence="15 16">
    <name type="scientific">Cognatilysobacter xinjiangensis</name>
    <dbReference type="NCBI Taxonomy" id="546892"/>
    <lineage>
        <taxon>Bacteria</taxon>
        <taxon>Pseudomonadati</taxon>
        <taxon>Pseudomonadota</taxon>
        <taxon>Gammaproteobacteria</taxon>
        <taxon>Lysobacterales</taxon>
        <taxon>Lysobacteraceae</taxon>
        <taxon>Cognatilysobacter</taxon>
    </lineage>
</organism>
<comment type="caution">
    <text evidence="15">The sequence shown here is derived from an EMBL/GenBank/DDBJ whole genome shotgun (WGS) entry which is preliminary data.</text>
</comment>
<evidence type="ECO:0000256" key="3">
    <source>
        <dbReference type="ARBA" id="ARBA00012417"/>
    </source>
</evidence>
<dbReference type="InterPro" id="IPR004013">
    <property type="entry name" value="PHP_dom"/>
</dbReference>
<evidence type="ECO:0000256" key="11">
    <source>
        <dbReference type="ARBA" id="ARBA00023204"/>
    </source>
</evidence>
<dbReference type="Pfam" id="PF02811">
    <property type="entry name" value="PHP"/>
    <property type="match status" value="1"/>
</dbReference>
<dbReference type="Pfam" id="PF01336">
    <property type="entry name" value="tRNA_anti-codon"/>
    <property type="match status" value="1"/>
</dbReference>
<dbReference type="NCBIfam" id="TIGR00594">
    <property type="entry name" value="polc"/>
    <property type="match status" value="1"/>
</dbReference>
<dbReference type="InterPro" id="IPR029460">
    <property type="entry name" value="DNAPol_HHH"/>
</dbReference>
<dbReference type="InterPro" id="IPR003141">
    <property type="entry name" value="Pol/His_phosphatase_N"/>
</dbReference>
<dbReference type="Gene3D" id="3.20.20.140">
    <property type="entry name" value="Metal-dependent hydrolases"/>
    <property type="match status" value="1"/>
</dbReference>
<dbReference type="Pfam" id="PF07733">
    <property type="entry name" value="DNA_pol3_alpha"/>
    <property type="match status" value="1"/>
</dbReference>
<evidence type="ECO:0000256" key="13">
    <source>
        <dbReference type="HAMAP-Rule" id="MF_01902"/>
    </source>
</evidence>
<sequence>MTNAVAEPLPGYAELHCLSDFSFQRGASTALELFLRARREGYAALAITDECTLAGIVRALEASQKTGVPLIVGSEMAIESGPRCVLLVENAAGYAALSGLITDARRRAPKGRYRLLASDFERPLDGLLALWLPGDEPDASQARWLAERFPSRCWIAVELHCGADDAARLRQLRALGDTLGLRCVASGDVHMHQRGRRTLQNVMTAIRLGVSLREAGYALFPNGERHLRSRDALASLYPPELMEETRRIAARCRFDLARDLVYDYPHEVVPDGHTATSWLRVLVDEGIESRWQDAPPDHDERRETKALLDKELALIEELEFEKFFLTVHDVVRFARGRGILCQGRGSAANSAVCYALGITELRPGHSNLLFERFISRDRRNEPPDIDVDFEHERREEVLQYVFKRYGRERAALAAVVIRYRGRSAVRDVGRALGLPEDQIGELARTLDRWSAEGPMPDYLRERGFDPDAPLMRRLIRLTTQLIGFPRHLSQHPGGFLISERPLSTLVPVENAAMDDRTVVQWDKDDIETMKMLKVDCLALGMLTCIRKTVELLDAVGRRRVTPAAIMLDDHHTEAGRRVFEMVRAADTIGVFQIESRAQMGMAPRMKPATFYDLVIQIAIVRPGPIQGNMVQPYLKRRMGQEAVTYTKDELRPILERTLGVPLFQEQVMQIAITAAGYRPEEADQLRRSMAAWKRNGSIESHREKLTAGLLRNGYPPQFAEDIFNQILGFGSYGFPESHAASFAILCWQSAWLKCHEPAAFAAALLNSQPMGFYSPSQIVQDVRRHGIEVRPVDIRYSDWDCTLEFHTAPDDLSRQPALRLGLRLVDGFNQGAAQRIGEARRLRAFTDATDLCTRASLDMRERGLLADAGALKSLLGHRHKARWAVAGVEVQRPLFEAATPEAPVALPLPSVEEDVRTDYDMLGLTLGRHPLSLLRPALTQRRYVRSRDLRRMANGRVVAFAGLVTLRQRPETASGVTFLTLEDEDGLVNAVVWRHVAERFRRALLESKLMLIHGHLESQDGVQHVIARRLANIGELLGPLSTSSRDFH</sequence>
<dbReference type="CDD" id="cd04485">
    <property type="entry name" value="DnaE_OBF"/>
    <property type="match status" value="1"/>
</dbReference>
<dbReference type="Pfam" id="PF14579">
    <property type="entry name" value="HHH_6"/>
    <property type="match status" value="1"/>
</dbReference>
<evidence type="ECO:0000313" key="16">
    <source>
        <dbReference type="Proteomes" id="UP000643403"/>
    </source>
</evidence>
<evidence type="ECO:0000256" key="5">
    <source>
        <dbReference type="ARBA" id="ARBA00022490"/>
    </source>
</evidence>
<gene>
    <name evidence="13 15" type="primary">dnaE2</name>
    <name evidence="15" type="ORF">GCM10008101_17880</name>
</gene>
<evidence type="ECO:0000313" key="15">
    <source>
        <dbReference type="EMBL" id="GGZ64593.1"/>
    </source>
</evidence>
<dbReference type="EMBL" id="BMXY01000002">
    <property type="protein sequence ID" value="GGZ64593.1"/>
    <property type="molecule type" value="Genomic_DNA"/>
</dbReference>